<reference evidence="3 4" key="1">
    <citation type="submission" date="2021-05" db="EMBL/GenBank/DDBJ databases">
        <title>Genome Assembly of Synthetic Allotetraploid Brassica napus Reveals Homoeologous Exchanges between Subgenomes.</title>
        <authorList>
            <person name="Davis J.T."/>
        </authorList>
    </citation>
    <scope>NUCLEOTIDE SEQUENCE [LARGE SCALE GENOMIC DNA]</scope>
    <source>
        <strain evidence="4">cv. Da-Ae</strain>
        <tissue evidence="3">Seedling</tissue>
    </source>
</reference>
<accession>A0ABQ7Z0B4</accession>
<dbReference type="Pfam" id="PF14111">
    <property type="entry name" value="DUF4283"/>
    <property type="match status" value="1"/>
</dbReference>
<comment type="caution">
    <text evidence="3">The sequence shown here is derived from an EMBL/GenBank/DDBJ whole genome shotgun (WGS) entry which is preliminary data.</text>
</comment>
<evidence type="ECO:0000256" key="1">
    <source>
        <dbReference type="SAM" id="MobiDB-lite"/>
    </source>
</evidence>
<proteinExistence type="predicted"/>
<feature type="domain" description="DUF4283" evidence="2">
    <location>
        <begin position="198"/>
        <end position="281"/>
    </location>
</feature>
<feature type="region of interest" description="Disordered" evidence="1">
    <location>
        <begin position="1"/>
        <end position="33"/>
    </location>
</feature>
<feature type="compositionally biased region" description="Pro residues" evidence="1">
    <location>
        <begin position="148"/>
        <end position="158"/>
    </location>
</feature>
<dbReference type="PANTHER" id="PTHR31286:SF90">
    <property type="entry name" value="DUF4283 DOMAIN-CONTAINING PROTEIN"/>
    <property type="match status" value="1"/>
</dbReference>
<evidence type="ECO:0000313" key="4">
    <source>
        <dbReference type="Proteomes" id="UP000824890"/>
    </source>
</evidence>
<feature type="region of interest" description="Disordered" evidence="1">
    <location>
        <begin position="371"/>
        <end position="439"/>
    </location>
</feature>
<evidence type="ECO:0000259" key="2">
    <source>
        <dbReference type="Pfam" id="PF14111"/>
    </source>
</evidence>
<sequence>PPPSRPPDPPYHALLIDFPPLPSSPSAITPPTTSAKKMKSVLTTAQESVNHTIPALNLPITTDFQATTLDPVSYVFGSVKSTIPQTVNPRIFSTIEPKSSSPLRTNLASSPPRNPIFNPAPLLPQPANVPSTSQSPLLSNKSKLPLPKTLPPRAPPPSWAQKAKVSIDRSLKRLAPTSTSPGGKPRVSVPDAVFQRGTELHKEYLVGTFLGKMLDYGPIQSVLNFMWGRGAKLEIHLQPQKRSFLVRIPNEFFRTKALEKRLWYVGTSMFHVSQWSSSVTCVIPEIESIPLWAHLSGVSFDLRTKEGLTLAAGLVGEPIETYDYTKNLTDLNIAHVKVVVPDPLIVEMIPDPPDHDEDISDTSDTIVAATSTLNPPDLDLPSLSNSAIPSIPDPPDHDEPQHMSIDTPSSPIAPSSPPSKPPPLPLPPRPPLPLLLIPNPLPSPPPLLKDPISLDSLLHMLLLLAHI</sequence>
<feature type="compositionally biased region" description="Pro residues" evidence="1">
    <location>
        <begin position="414"/>
        <end position="439"/>
    </location>
</feature>
<dbReference type="EMBL" id="JAGKQM010000016">
    <property type="protein sequence ID" value="KAH0873608.1"/>
    <property type="molecule type" value="Genomic_DNA"/>
</dbReference>
<dbReference type="Proteomes" id="UP000824890">
    <property type="component" value="Unassembled WGS sequence"/>
</dbReference>
<feature type="region of interest" description="Disordered" evidence="1">
    <location>
        <begin position="94"/>
        <end position="162"/>
    </location>
</feature>
<feature type="compositionally biased region" description="Pro residues" evidence="1">
    <location>
        <begin position="1"/>
        <end position="10"/>
    </location>
</feature>
<evidence type="ECO:0000313" key="3">
    <source>
        <dbReference type="EMBL" id="KAH0873608.1"/>
    </source>
</evidence>
<feature type="compositionally biased region" description="Polar residues" evidence="1">
    <location>
        <begin position="96"/>
        <end position="111"/>
    </location>
</feature>
<protein>
    <recommendedName>
        <fullName evidence="2">DUF4283 domain-containing protein</fullName>
    </recommendedName>
</protein>
<feature type="compositionally biased region" description="Low complexity" evidence="1">
    <location>
        <begin position="24"/>
        <end position="33"/>
    </location>
</feature>
<feature type="compositionally biased region" description="Low complexity" evidence="1">
    <location>
        <begin position="371"/>
        <end position="386"/>
    </location>
</feature>
<gene>
    <name evidence="3" type="ORF">HID58_070970</name>
</gene>
<dbReference type="InterPro" id="IPR040256">
    <property type="entry name" value="At4g02000-like"/>
</dbReference>
<feature type="compositionally biased region" description="Low complexity" evidence="1">
    <location>
        <begin position="133"/>
        <end position="147"/>
    </location>
</feature>
<name>A0ABQ7Z0B4_BRANA</name>
<organism evidence="3 4">
    <name type="scientific">Brassica napus</name>
    <name type="common">Rape</name>
    <dbReference type="NCBI Taxonomy" id="3708"/>
    <lineage>
        <taxon>Eukaryota</taxon>
        <taxon>Viridiplantae</taxon>
        <taxon>Streptophyta</taxon>
        <taxon>Embryophyta</taxon>
        <taxon>Tracheophyta</taxon>
        <taxon>Spermatophyta</taxon>
        <taxon>Magnoliopsida</taxon>
        <taxon>eudicotyledons</taxon>
        <taxon>Gunneridae</taxon>
        <taxon>Pentapetalae</taxon>
        <taxon>rosids</taxon>
        <taxon>malvids</taxon>
        <taxon>Brassicales</taxon>
        <taxon>Brassicaceae</taxon>
        <taxon>Brassiceae</taxon>
        <taxon>Brassica</taxon>
    </lineage>
</organism>
<dbReference type="InterPro" id="IPR025558">
    <property type="entry name" value="DUF4283"/>
</dbReference>
<keyword evidence="4" id="KW-1185">Reference proteome</keyword>
<feature type="non-terminal residue" evidence="3">
    <location>
        <position position="1"/>
    </location>
</feature>
<dbReference type="PANTHER" id="PTHR31286">
    <property type="entry name" value="GLYCINE-RICH CELL WALL STRUCTURAL PROTEIN 1.8-LIKE"/>
    <property type="match status" value="1"/>
</dbReference>